<dbReference type="EC" id="2.8.2.-" evidence="3"/>
<dbReference type="GO" id="GO:0051923">
    <property type="term" value="P:sulfation"/>
    <property type="evidence" value="ECO:0000318"/>
    <property type="project" value="GO_Central"/>
</dbReference>
<evidence type="ECO:0000256" key="2">
    <source>
        <dbReference type="ARBA" id="ARBA00022679"/>
    </source>
</evidence>
<evidence type="ECO:0000256" key="1">
    <source>
        <dbReference type="ARBA" id="ARBA00005771"/>
    </source>
</evidence>
<evidence type="ECO:0000313" key="5">
    <source>
        <dbReference type="EMBL" id="KAJ0228639.1"/>
    </source>
</evidence>
<evidence type="ECO:0000259" key="4">
    <source>
        <dbReference type="Pfam" id="PF00685"/>
    </source>
</evidence>
<protein>
    <recommendedName>
        <fullName evidence="3">Sulfotransferase</fullName>
        <ecNumber evidence="3">2.8.2.-</ecNumber>
    </recommendedName>
</protein>
<comment type="caution">
    <text evidence="5">The sequence shown here is derived from an EMBL/GenBank/DDBJ whole genome shotgun (WGS) entry which is preliminary data.</text>
</comment>
<proteinExistence type="inferred from homology"/>
<accession>A0A9R1XWD3</accession>
<reference evidence="5 6" key="1">
    <citation type="journal article" date="2017" name="Nat. Commun.">
        <title>Genome assembly with in vitro proximity ligation data and whole-genome triplication in lettuce.</title>
        <authorList>
            <person name="Reyes-Chin-Wo S."/>
            <person name="Wang Z."/>
            <person name="Yang X."/>
            <person name="Kozik A."/>
            <person name="Arikit S."/>
            <person name="Song C."/>
            <person name="Xia L."/>
            <person name="Froenicke L."/>
            <person name="Lavelle D.O."/>
            <person name="Truco M.J."/>
            <person name="Xia R."/>
            <person name="Zhu S."/>
            <person name="Xu C."/>
            <person name="Xu H."/>
            <person name="Xu X."/>
            <person name="Cox K."/>
            <person name="Korf I."/>
            <person name="Meyers B.C."/>
            <person name="Michelmore R.W."/>
        </authorList>
    </citation>
    <scope>NUCLEOTIDE SEQUENCE [LARGE SCALE GENOMIC DNA]</scope>
    <source>
        <strain evidence="6">cv. Salinas</strain>
        <tissue evidence="5">Seedlings</tissue>
    </source>
</reference>
<dbReference type="Pfam" id="PF00685">
    <property type="entry name" value="Sulfotransfer_1"/>
    <property type="match status" value="1"/>
</dbReference>
<dbReference type="InterPro" id="IPR000863">
    <property type="entry name" value="Sulfotransferase_dom"/>
</dbReference>
<evidence type="ECO:0000313" key="6">
    <source>
        <dbReference type="Proteomes" id="UP000235145"/>
    </source>
</evidence>
<dbReference type="InterPro" id="IPR027417">
    <property type="entry name" value="P-loop_NTPase"/>
</dbReference>
<dbReference type="OrthoDB" id="205623at2759"/>
<dbReference type="Gene3D" id="3.40.50.300">
    <property type="entry name" value="P-loop containing nucleotide triphosphate hydrolases"/>
    <property type="match status" value="1"/>
</dbReference>
<name>A0A9R1XWD3_LACSA</name>
<dbReference type="AlphaFoldDB" id="A0A9R1XWD3"/>
<sequence>MQISKAPVPKYLKDDELTQECKDLLSSLPTEMGWVASTFYKYQGFWHPCRHLQGILSCQKHFEAQDKDTLLVTTPKSGTTWLKALLFTLINRTHFHHSAHNHPLQSNSPHVLVPFLEVKLFLEHENPDLSSFKSPRLFSTHMPYVSLPKSIHDSKCKLVYLCRDPKDTLVSLWFFTNKLRLQEMGSRSLEEAFELFCGGVSMYGPFWDHVLGYWEESLKNPDKVFFLKYEDMKDEPVVHLRKLAEFLGCPFSSEEEKDEVLEGIVELCSFDNLSNLKVNKVGKLPSGEDYSVFFRKGEVGDWKNHLTSEMVERLDRICKEKFEGSGLSF</sequence>
<keyword evidence="6" id="KW-1185">Reference proteome</keyword>
<dbReference type="EMBL" id="NBSK02000001">
    <property type="protein sequence ID" value="KAJ0228639.1"/>
    <property type="molecule type" value="Genomic_DNA"/>
</dbReference>
<comment type="similarity">
    <text evidence="1 3">Belongs to the sulfotransferase 1 family.</text>
</comment>
<dbReference type="Gramene" id="rna-gnl|WGS:NBSK|LSAT_1X97101_mrna">
    <property type="protein sequence ID" value="cds-PLY86604.1"/>
    <property type="gene ID" value="gene-LSAT_1X97101"/>
</dbReference>
<dbReference type="PANTHER" id="PTHR11783">
    <property type="entry name" value="SULFOTRANSFERASE SULT"/>
    <property type="match status" value="1"/>
</dbReference>
<organism evidence="5 6">
    <name type="scientific">Lactuca sativa</name>
    <name type="common">Garden lettuce</name>
    <dbReference type="NCBI Taxonomy" id="4236"/>
    <lineage>
        <taxon>Eukaryota</taxon>
        <taxon>Viridiplantae</taxon>
        <taxon>Streptophyta</taxon>
        <taxon>Embryophyta</taxon>
        <taxon>Tracheophyta</taxon>
        <taxon>Spermatophyta</taxon>
        <taxon>Magnoliopsida</taxon>
        <taxon>eudicotyledons</taxon>
        <taxon>Gunneridae</taxon>
        <taxon>Pentapetalae</taxon>
        <taxon>asterids</taxon>
        <taxon>campanulids</taxon>
        <taxon>Asterales</taxon>
        <taxon>Asteraceae</taxon>
        <taxon>Cichorioideae</taxon>
        <taxon>Cichorieae</taxon>
        <taxon>Lactucinae</taxon>
        <taxon>Lactuca</taxon>
    </lineage>
</organism>
<keyword evidence="2 3" id="KW-0808">Transferase</keyword>
<gene>
    <name evidence="5" type="ORF">LSAT_V11C100039070</name>
</gene>
<dbReference type="Proteomes" id="UP000235145">
    <property type="component" value="Unassembled WGS sequence"/>
</dbReference>
<evidence type="ECO:0000256" key="3">
    <source>
        <dbReference type="RuleBase" id="RU361155"/>
    </source>
</evidence>
<dbReference type="SUPFAM" id="SSF52540">
    <property type="entry name" value="P-loop containing nucleoside triphosphate hydrolases"/>
    <property type="match status" value="1"/>
</dbReference>
<dbReference type="GO" id="GO:0008146">
    <property type="term" value="F:sulfotransferase activity"/>
    <property type="evidence" value="ECO:0000318"/>
    <property type="project" value="GO_Central"/>
</dbReference>
<feature type="domain" description="Sulfotransferase" evidence="4">
    <location>
        <begin position="66"/>
        <end position="326"/>
    </location>
</feature>
<dbReference type="GO" id="GO:0005737">
    <property type="term" value="C:cytoplasm"/>
    <property type="evidence" value="ECO:0000318"/>
    <property type="project" value="GO_Central"/>
</dbReference>